<evidence type="ECO:0008006" key="3">
    <source>
        <dbReference type="Google" id="ProtNLM"/>
    </source>
</evidence>
<reference evidence="1 2" key="1">
    <citation type="submission" date="2020-08" db="EMBL/GenBank/DDBJ databases">
        <title>Genome sequence of Tessaracoccus defluvii JCM 17540T.</title>
        <authorList>
            <person name="Hyun D.-W."/>
            <person name="Bae J.-W."/>
        </authorList>
    </citation>
    <scope>NUCLEOTIDE SEQUENCE [LARGE SCALE GENOMIC DNA]</scope>
    <source>
        <strain evidence="1 2">JCM 17540</strain>
    </source>
</reference>
<dbReference type="InterPro" id="IPR013783">
    <property type="entry name" value="Ig-like_fold"/>
</dbReference>
<dbReference type="Proteomes" id="UP000516117">
    <property type="component" value="Chromosome"/>
</dbReference>
<dbReference type="Gene3D" id="2.60.40.10">
    <property type="entry name" value="Immunoglobulins"/>
    <property type="match status" value="1"/>
</dbReference>
<proteinExistence type="predicted"/>
<dbReference type="AlphaFoldDB" id="A0A7H0H4I3"/>
<dbReference type="SUPFAM" id="SSF81296">
    <property type="entry name" value="E set domains"/>
    <property type="match status" value="1"/>
</dbReference>
<evidence type="ECO:0000313" key="1">
    <source>
        <dbReference type="EMBL" id="QNP55449.1"/>
    </source>
</evidence>
<evidence type="ECO:0000313" key="2">
    <source>
        <dbReference type="Proteomes" id="UP000516117"/>
    </source>
</evidence>
<sequence length="67" mass="7358">MITPGTYFHLYENDVLVHVQALDARLGSPQIIEVPVTDKAAGTYKYRGDLVNSHGTRKTSVTVARVS</sequence>
<keyword evidence="2" id="KW-1185">Reference proteome</keyword>
<dbReference type="KEGG" id="tdf:H9L22_14795"/>
<dbReference type="GO" id="GO:0005975">
    <property type="term" value="P:carbohydrate metabolic process"/>
    <property type="evidence" value="ECO:0007669"/>
    <property type="project" value="UniProtKB-ARBA"/>
</dbReference>
<organism evidence="1 2">
    <name type="scientific">Tessaracoccus defluvii</name>
    <dbReference type="NCBI Taxonomy" id="1285901"/>
    <lineage>
        <taxon>Bacteria</taxon>
        <taxon>Bacillati</taxon>
        <taxon>Actinomycetota</taxon>
        <taxon>Actinomycetes</taxon>
        <taxon>Propionibacteriales</taxon>
        <taxon>Propionibacteriaceae</taxon>
        <taxon>Tessaracoccus</taxon>
    </lineage>
</organism>
<dbReference type="InterPro" id="IPR014756">
    <property type="entry name" value="Ig_E-set"/>
</dbReference>
<dbReference type="EMBL" id="CP060789">
    <property type="protein sequence ID" value="QNP55449.1"/>
    <property type="molecule type" value="Genomic_DNA"/>
</dbReference>
<name>A0A7H0H4I3_9ACTN</name>
<dbReference type="RefSeq" id="WP_187720579.1">
    <property type="nucleotide sequence ID" value="NZ_BAABBL010000009.1"/>
</dbReference>
<gene>
    <name evidence="1" type="ORF">H9L22_14795</name>
</gene>
<protein>
    <recommendedName>
        <fullName evidence="3">Ig-like domain-containing protein</fullName>
    </recommendedName>
</protein>
<accession>A0A7H0H4I3</accession>